<dbReference type="Proteomes" id="UP001445076">
    <property type="component" value="Unassembled WGS sequence"/>
</dbReference>
<evidence type="ECO:0000256" key="2">
    <source>
        <dbReference type="SAM" id="SignalP"/>
    </source>
</evidence>
<sequence length="133" mass="14504">MRAVVMPALILLLLAGLLPLLGVAWACEPEQLVQGCRIDENACVCGLGCDTTFRYSTRDQCQAALKGEERDVCQSNPCMNGGVCSQTVKDPGYQCLCANTGHYGHTCHKKCPTPEEFSRMDANTKFPIECMVI</sequence>
<evidence type="ECO:0000256" key="1">
    <source>
        <dbReference type="PROSITE-ProRule" id="PRU00076"/>
    </source>
</evidence>
<evidence type="ECO:0000259" key="3">
    <source>
        <dbReference type="PROSITE" id="PS50026"/>
    </source>
</evidence>
<dbReference type="EMBL" id="JARKIK010000017">
    <property type="protein sequence ID" value="KAK8746528.1"/>
    <property type="molecule type" value="Genomic_DNA"/>
</dbReference>
<dbReference type="Pfam" id="PF00008">
    <property type="entry name" value="EGF"/>
    <property type="match status" value="1"/>
</dbReference>
<comment type="caution">
    <text evidence="1">Lacks conserved residue(s) required for the propagation of feature annotation.</text>
</comment>
<protein>
    <recommendedName>
        <fullName evidence="3">EGF-like domain-containing protein</fullName>
    </recommendedName>
</protein>
<reference evidence="4 5" key="1">
    <citation type="journal article" date="2024" name="BMC Genomics">
        <title>Genome assembly of redclaw crayfish (Cherax quadricarinatus) provides insights into its immune adaptation and hypoxia tolerance.</title>
        <authorList>
            <person name="Liu Z."/>
            <person name="Zheng J."/>
            <person name="Li H."/>
            <person name="Fang K."/>
            <person name="Wang S."/>
            <person name="He J."/>
            <person name="Zhou D."/>
            <person name="Weng S."/>
            <person name="Chi M."/>
            <person name="Gu Z."/>
            <person name="He J."/>
            <person name="Li F."/>
            <person name="Wang M."/>
        </authorList>
    </citation>
    <scope>NUCLEOTIDE SEQUENCE [LARGE SCALE GENOMIC DNA]</scope>
    <source>
        <strain evidence="4">ZL_2023a</strain>
    </source>
</reference>
<comment type="caution">
    <text evidence="4">The sequence shown here is derived from an EMBL/GenBank/DDBJ whole genome shotgun (WGS) entry which is preliminary data.</text>
</comment>
<dbReference type="SUPFAM" id="SSF57196">
    <property type="entry name" value="EGF/Laminin"/>
    <property type="match status" value="1"/>
</dbReference>
<name>A0AAW0Y4F4_CHEQU</name>
<keyword evidence="5" id="KW-1185">Reference proteome</keyword>
<evidence type="ECO:0000313" key="4">
    <source>
        <dbReference type="EMBL" id="KAK8746528.1"/>
    </source>
</evidence>
<feature type="domain" description="EGF-like" evidence="3">
    <location>
        <begin position="69"/>
        <end position="108"/>
    </location>
</feature>
<dbReference type="EMBL" id="JARKIK010000017">
    <property type="protein sequence ID" value="KAK8746527.1"/>
    <property type="molecule type" value="Genomic_DNA"/>
</dbReference>
<keyword evidence="1" id="KW-1015">Disulfide bond</keyword>
<keyword evidence="1" id="KW-0245">EGF-like domain</keyword>
<dbReference type="InterPro" id="IPR000742">
    <property type="entry name" value="EGF"/>
</dbReference>
<dbReference type="Gene3D" id="2.10.25.10">
    <property type="entry name" value="Laminin"/>
    <property type="match status" value="1"/>
</dbReference>
<feature type="chain" id="PRO_5044717511" description="EGF-like domain-containing protein" evidence="2">
    <location>
        <begin position="27"/>
        <end position="133"/>
    </location>
</feature>
<dbReference type="AlphaFoldDB" id="A0AAW0Y4F4"/>
<gene>
    <name evidence="4" type="ORF">OTU49_017068</name>
</gene>
<dbReference type="PROSITE" id="PS50026">
    <property type="entry name" value="EGF_3"/>
    <property type="match status" value="1"/>
</dbReference>
<reference evidence="4" key="2">
    <citation type="submission" date="2024-01" db="EMBL/GenBank/DDBJ databases">
        <authorList>
            <person name="He J."/>
            <person name="Wang M."/>
            <person name="Zheng J."/>
            <person name="Liu Z."/>
        </authorList>
    </citation>
    <scope>NUCLEOTIDE SEQUENCE</scope>
    <source>
        <strain evidence="4">ZL_2023a</strain>
        <tissue evidence="4">Muscle</tissue>
    </source>
</reference>
<feature type="disulfide bond" evidence="1">
    <location>
        <begin position="78"/>
        <end position="95"/>
    </location>
</feature>
<organism evidence="4 5">
    <name type="scientific">Cherax quadricarinatus</name>
    <name type="common">Australian red claw crayfish</name>
    <dbReference type="NCBI Taxonomy" id="27406"/>
    <lineage>
        <taxon>Eukaryota</taxon>
        <taxon>Metazoa</taxon>
        <taxon>Ecdysozoa</taxon>
        <taxon>Arthropoda</taxon>
        <taxon>Crustacea</taxon>
        <taxon>Multicrustacea</taxon>
        <taxon>Malacostraca</taxon>
        <taxon>Eumalacostraca</taxon>
        <taxon>Eucarida</taxon>
        <taxon>Decapoda</taxon>
        <taxon>Pleocyemata</taxon>
        <taxon>Astacidea</taxon>
        <taxon>Parastacoidea</taxon>
        <taxon>Parastacidae</taxon>
        <taxon>Cherax</taxon>
    </lineage>
</organism>
<feature type="signal peptide" evidence="2">
    <location>
        <begin position="1"/>
        <end position="26"/>
    </location>
</feature>
<proteinExistence type="predicted"/>
<evidence type="ECO:0000313" key="5">
    <source>
        <dbReference type="Proteomes" id="UP001445076"/>
    </source>
</evidence>
<keyword evidence="2" id="KW-0732">Signal</keyword>
<accession>A0AAW0Y4F4</accession>